<evidence type="ECO:0000313" key="2">
    <source>
        <dbReference type="EMBL" id="MBB5365377.1"/>
    </source>
</evidence>
<evidence type="ECO:0000313" key="3">
    <source>
        <dbReference type="Proteomes" id="UP000552709"/>
    </source>
</evidence>
<comment type="caution">
    <text evidence="2">The sequence shown here is derived from an EMBL/GenBank/DDBJ whole genome shotgun (WGS) entry which is preliminary data.</text>
</comment>
<keyword evidence="3" id="KW-1185">Reference proteome</keyword>
<accession>A0A7W8JY37</accession>
<protein>
    <submittedName>
        <fullName evidence="2">Putative membrane protein</fullName>
    </submittedName>
</protein>
<name>A0A7W8JY37_9DEIO</name>
<gene>
    <name evidence="2" type="ORF">HNQ08_004498</name>
</gene>
<dbReference type="Proteomes" id="UP000552709">
    <property type="component" value="Unassembled WGS sequence"/>
</dbReference>
<dbReference type="AlphaFoldDB" id="A0A7W8JY37"/>
<dbReference type="RefSeq" id="WP_184136797.1">
    <property type="nucleotide sequence ID" value="NZ_JACHFL010000017.1"/>
</dbReference>
<sequence length="242" mass="25717">MSAAAGGLVIDWTQMTTYNTIMSLATGAALLSLAALGRTVARKETVHAEGWALNFGVLGFILTLTGAHMTLTWPFARYFPFDNIIFGEPSLAFGVILLAAAFYLWKRAATLRGCAAVDRELAGAAQPLSIFVVGLGLAMVAIACAGVAFQLFAAPPEEPISGRFAQYPWLEALFISGLYATVGLTAMLYPFFMRQVAAGQIGSAVQKVTGVLLVLDGVAFLLFGALNYYTHIGLIINTMPKP</sequence>
<organism evidence="2 3">
    <name type="scientific">Deinococcus humi</name>
    <dbReference type="NCBI Taxonomy" id="662880"/>
    <lineage>
        <taxon>Bacteria</taxon>
        <taxon>Thermotogati</taxon>
        <taxon>Deinococcota</taxon>
        <taxon>Deinococci</taxon>
        <taxon>Deinococcales</taxon>
        <taxon>Deinococcaceae</taxon>
        <taxon>Deinococcus</taxon>
    </lineage>
</organism>
<feature type="transmembrane region" description="Helical" evidence="1">
    <location>
        <begin position="51"/>
        <end position="71"/>
    </location>
</feature>
<evidence type="ECO:0000256" key="1">
    <source>
        <dbReference type="SAM" id="Phobius"/>
    </source>
</evidence>
<feature type="transmembrane region" description="Helical" evidence="1">
    <location>
        <begin position="172"/>
        <end position="192"/>
    </location>
</feature>
<reference evidence="2 3" key="1">
    <citation type="submission" date="2020-08" db="EMBL/GenBank/DDBJ databases">
        <title>Genomic Encyclopedia of Type Strains, Phase IV (KMG-IV): sequencing the most valuable type-strain genomes for metagenomic binning, comparative biology and taxonomic classification.</title>
        <authorList>
            <person name="Goeker M."/>
        </authorList>
    </citation>
    <scope>NUCLEOTIDE SEQUENCE [LARGE SCALE GENOMIC DNA]</scope>
    <source>
        <strain evidence="2 3">DSM 27939</strain>
    </source>
</reference>
<keyword evidence="1" id="KW-1133">Transmembrane helix</keyword>
<feature type="transmembrane region" description="Helical" evidence="1">
    <location>
        <begin position="213"/>
        <end position="236"/>
    </location>
</feature>
<keyword evidence="1" id="KW-0472">Membrane</keyword>
<proteinExistence type="predicted"/>
<feature type="transmembrane region" description="Helical" evidence="1">
    <location>
        <begin position="20"/>
        <end position="39"/>
    </location>
</feature>
<dbReference type="Pfam" id="PF06168">
    <property type="entry name" value="DUF981"/>
    <property type="match status" value="1"/>
</dbReference>
<feature type="transmembrane region" description="Helical" evidence="1">
    <location>
        <begin position="128"/>
        <end position="152"/>
    </location>
</feature>
<dbReference type="EMBL" id="JACHFL010000017">
    <property type="protein sequence ID" value="MBB5365377.1"/>
    <property type="molecule type" value="Genomic_DNA"/>
</dbReference>
<dbReference type="InterPro" id="IPR009324">
    <property type="entry name" value="DUF981"/>
</dbReference>
<keyword evidence="1" id="KW-0812">Transmembrane</keyword>
<feature type="transmembrane region" description="Helical" evidence="1">
    <location>
        <begin position="83"/>
        <end position="105"/>
    </location>
</feature>